<dbReference type="PANTHER" id="PTHR10887:SF341">
    <property type="entry name" value="NFX1-TYPE ZINC FINGER-CONTAINING PROTEIN 1"/>
    <property type="match status" value="1"/>
</dbReference>
<dbReference type="GO" id="GO:0031048">
    <property type="term" value="P:regulatory ncRNA-mediated heterochromatin formation"/>
    <property type="evidence" value="ECO:0007669"/>
    <property type="project" value="TreeGrafter"/>
</dbReference>
<dbReference type="InterPro" id="IPR027417">
    <property type="entry name" value="P-loop_NTPase"/>
</dbReference>
<name>A0A8H4TQE6_9HYPO</name>
<dbReference type="InterPro" id="IPR057373">
    <property type="entry name" value="ZNFX1"/>
</dbReference>
<dbReference type="CDD" id="cd18808">
    <property type="entry name" value="SF1_C_Upf1"/>
    <property type="match status" value="1"/>
</dbReference>
<feature type="region of interest" description="Disordered" evidence="2">
    <location>
        <begin position="474"/>
        <end position="498"/>
    </location>
</feature>
<feature type="compositionally biased region" description="Low complexity" evidence="2">
    <location>
        <begin position="1200"/>
        <end position="1210"/>
    </location>
</feature>
<evidence type="ECO:0000256" key="1">
    <source>
        <dbReference type="ARBA" id="ARBA00022806"/>
    </source>
</evidence>
<evidence type="ECO:0000259" key="4">
    <source>
        <dbReference type="Pfam" id="PF13087"/>
    </source>
</evidence>
<evidence type="ECO:0008006" key="8">
    <source>
        <dbReference type="Google" id="ProtNLM"/>
    </source>
</evidence>
<evidence type="ECO:0000256" key="2">
    <source>
        <dbReference type="SAM" id="MobiDB-lite"/>
    </source>
</evidence>
<accession>A0A8H4TQE6</accession>
<dbReference type="AlphaFoldDB" id="A0A8H4TQE6"/>
<feature type="region of interest" description="Disordered" evidence="2">
    <location>
        <begin position="1237"/>
        <end position="1260"/>
    </location>
</feature>
<reference evidence="6" key="1">
    <citation type="journal article" date="2020" name="BMC Genomics">
        <title>Correction to: Identification and distribution of gene clusters required for synthesis of sphingolipid metabolism inhibitors in diverse species of the filamentous fungus Fusarium.</title>
        <authorList>
            <person name="Kim H.S."/>
            <person name="Lohmar J.M."/>
            <person name="Busman M."/>
            <person name="Brown D.W."/>
            <person name="Naumann T.A."/>
            <person name="Divon H.H."/>
            <person name="Lysoe E."/>
            <person name="Uhlig S."/>
            <person name="Proctor R.H."/>
        </authorList>
    </citation>
    <scope>NUCLEOTIDE SEQUENCE</scope>
    <source>
        <strain evidence="6">NRRL 20472</strain>
    </source>
</reference>
<dbReference type="Pfam" id="PF25396">
    <property type="entry name" value="ZNFX1"/>
    <property type="match status" value="1"/>
</dbReference>
<dbReference type="Pfam" id="PF13087">
    <property type="entry name" value="AAA_12"/>
    <property type="match status" value="1"/>
</dbReference>
<dbReference type="EMBL" id="JABEXW010000579">
    <property type="protein sequence ID" value="KAF4962007.1"/>
    <property type="molecule type" value="Genomic_DNA"/>
</dbReference>
<feature type="compositionally biased region" description="Basic residues" evidence="2">
    <location>
        <begin position="998"/>
        <end position="1014"/>
    </location>
</feature>
<keyword evidence="1" id="KW-0067">ATP-binding</keyword>
<dbReference type="InterPro" id="IPR047187">
    <property type="entry name" value="SF1_C_Upf1"/>
</dbReference>
<sequence length="1260" mass="140883">MDTRHQVSREHSALEIITEHVMNRQLLAADGLDWRSSTEFPQPRELMTIDPAPLPQGPEGEEPFNKNEYLEFQYALNRFEGTELLRKAVDVFRNEPAMTEDDSFYIYTQVHVQGYLFAKSGPACRISFSTERSPTRVAWNQSTRLTAGTLVALSPRSDGFAKECFVAVVAARYLLGGLEPNPEDGEDENTPPRIEIFWSNCDTAVFDPSIEMIMLEAKGGYFETVRHAMVGLQHAANFESKFDKYIINRSTKECTAAYLDDVPGRLADIPNSAESFDPSQKEAFDRMTSRELAVVQGPPGTGKTFTSVVALESFVSTLKSGRGKDETIPPVLVAAQTNHALDQLLDRCSTFKAVIARLGGRTEDEKIGARTLYNIRRQSKLCRGPTQGENARKKVLSQIEKVLSDCFPPFLITAEQFRQEELISREQYESLDDDEWESADMVDSNENGVAANSIVQWLDGCIECDQTYVYRPPTEQVETPVGDDDDIDESKQNEDNDKERLRGEFFDIKFYVTGSVPGALSTEAAWYYQAKKLLAKHSNLYNIKPPRRGMVYRCLRKQLIDARAGKFPQLLKEYQATCNEVKIGRWVHDVKILHEERIEILGCTTTGLTKYRGLIAALKPRILMIEEAAETREGNIISALYPSLDQIVLVGDHQQLVPQVDAPGLNKAPYNMNVSLFERLVKLELPFSMLQVQRRMVPAIREVVNTFYLKLTDHPSVIDPNNRPSVPGMGGRNLWWYHHKWGEIQNTNDHSFSNPKEADMIVCFVRYLVQNGVLPHEITVLSFYKGQVTLLVEKLRRDPVLNNANPTRNWSVRTVDGFQGEENEIILLSLVRSVRPGFVRNENRAVVATSRAKCGMYIFGNADTLLRTAQSFKTWSKVYDVFVDNQCIDTCLPVVCKNHGRVTEISDLDSWNTIPGAGCDQSCEDRCPEGHPCATTCHPFSQSLLKCQQKCEKILECGHSCGSLCWARCECSQKCRQPPIVVLPIRTPQLPSPNIATHAHRGGRTGRGRGKKGGRGTLQGVHSKIGSQPPINHSRSDPVTHGVRVQNTKPPPKRTVIAAGTLDSMTGSHCGSSQMIQSFYQEPTSEELMEIGYHSHIAQSGRTKAENNVVRTTTQFEGTTASLTEDSMSDKWSPEKLSRNDETLRKIASRKVQQKSPCPTVVREVFRQTMTTNGSRVYGPTSYGTYIIPAPSLNQFPRGTSSETSVSAEETSSRKSILLDAAAGGYPNDNYYGYDAGEGGSAELSSETDVDESMDLISFD</sequence>
<keyword evidence="1" id="KW-0347">Helicase</keyword>
<feature type="compositionally biased region" description="Basic and acidic residues" evidence="2">
    <location>
        <begin position="489"/>
        <end position="498"/>
    </location>
</feature>
<dbReference type="Proteomes" id="UP000622797">
    <property type="component" value="Unassembled WGS sequence"/>
</dbReference>
<dbReference type="GO" id="GO:0031380">
    <property type="term" value="C:nuclear RNA-directed RNA polymerase complex"/>
    <property type="evidence" value="ECO:0007669"/>
    <property type="project" value="TreeGrafter"/>
</dbReference>
<evidence type="ECO:0000259" key="3">
    <source>
        <dbReference type="Pfam" id="PF13086"/>
    </source>
</evidence>
<keyword evidence="7" id="KW-1185">Reference proteome</keyword>
<feature type="region of interest" description="Disordered" evidence="2">
    <location>
        <begin position="1194"/>
        <end position="1213"/>
    </location>
</feature>
<keyword evidence="1" id="KW-0378">Hydrolase</keyword>
<feature type="domain" description="ZNFX1" evidence="5">
    <location>
        <begin position="100"/>
        <end position="218"/>
    </location>
</feature>
<evidence type="ECO:0000259" key="5">
    <source>
        <dbReference type="Pfam" id="PF25396"/>
    </source>
</evidence>
<dbReference type="InterPro" id="IPR045055">
    <property type="entry name" value="DNA2/NAM7-like"/>
</dbReference>
<dbReference type="PANTHER" id="PTHR10887">
    <property type="entry name" value="DNA2/NAM7 HELICASE FAMILY"/>
    <property type="match status" value="1"/>
</dbReference>
<protein>
    <recommendedName>
        <fullName evidence="8">Helicase</fullName>
    </recommendedName>
</protein>
<feature type="domain" description="DNA2/NAM7 helicase helicase" evidence="3">
    <location>
        <begin position="276"/>
        <end position="384"/>
    </location>
</feature>
<comment type="caution">
    <text evidence="6">The sequence shown here is derived from an EMBL/GenBank/DDBJ whole genome shotgun (WGS) entry which is preliminary data.</text>
</comment>
<dbReference type="SUPFAM" id="SSF52540">
    <property type="entry name" value="P-loop containing nucleoside triphosphate hydrolases"/>
    <property type="match status" value="1"/>
</dbReference>
<dbReference type="InterPro" id="IPR041677">
    <property type="entry name" value="DNA2/NAM7_AAA_11"/>
</dbReference>
<reference evidence="6" key="2">
    <citation type="submission" date="2020-05" db="EMBL/GenBank/DDBJ databases">
        <authorList>
            <person name="Kim H.-S."/>
            <person name="Proctor R.H."/>
            <person name="Brown D.W."/>
        </authorList>
    </citation>
    <scope>NUCLEOTIDE SEQUENCE</scope>
    <source>
        <strain evidence="6">NRRL 20472</strain>
    </source>
</reference>
<feature type="region of interest" description="Disordered" evidence="2">
    <location>
        <begin position="986"/>
        <end position="1053"/>
    </location>
</feature>
<organism evidence="6 7">
    <name type="scientific">Fusarium sarcochroum</name>
    <dbReference type="NCBI Taxonomy" id="1208366"/>
    <lineage>
        <taxon>Eukaryota</taxon>
        <taxon>Fungi</taxon>
        <taxon>Dikarya</taxon>
        <taxon>Ascomycota</taxon>
        <taxon>Pezizomycotina</taxon>
        <taxon>Sordariomycetes</taxon>
        <taxon>Hypocreomycetidae</taxon>
        <taxon>Hypocreales</taxon>
        <taxon>Nectriaceae</taxon>
        <taxon>Fusarium</taxon>
        <taxon>Fusarium lateritium species complex</taxon>
    </lineage>
</organism>
<keyword evidence="1" id="KW-0547">Nucleotide-binding</keyword>
<dbReference type="Gene3D" id="3.40.50.300">
    <property type="entry name" value="P-loop containing nucleotide triphosphate hydrolases"/>
    <property type="match status" value="3"/>
</dbReference>
<dbReference type="GO" id="GO:0004386">
    <property type="term" value="F:helicase activity"/>
    <property type="evidence" value="ECO:0007669"/>
    <property type="project" value="InterPro"/>
</dbReference>
<proteinExistence type="predicted"/>
<feature type="domain" description="DNA2/NAM7 helicase-like C-terminal" evidence="4">
    <location>
        <begin position="672"/>
        <end position="862"/>
    </location>
</feature>
<dbReference type="OrthoDB" id="409395at2759"/>
<dbReference type="InterPro" id="IPR041679">
    <property type="entry name" value="DNA2/NAM7-like_C"/>
</dbReference>
<evidence type="ECO:0000313" key="7">
    <source>
        <dbReference type="Proteomes" id="UP000622797"/>
    </source>
</evidence>
<dbReference type="Pfam" id="PF13086">
    <property type="entry name" value="AAA_11"/>
    <property type="match status" value="1"/>
</dbReference>
<evidence type="ECO:0000313" key="6">
    <source>
        <dbReference type="EMBL" id="KAF4962007.1"/>
    </source>
</evidence>
<gene>
    <name evidence="6" type="ORF">FSARC_9884</name>
</gene>